<gene>
    <name evidence="1" type="ORF">B0T17DRAFT_535294</name>
</gene>
<dbReference type="PANTHER" id="PTHR38790:SF4">
    <property type="entry name" value="2EXR DOMAIN-CONTAINING PROTEIN"/>
    <property type="match status" value="1"/>
</dbReference>
<keyword evidence="2" id="KW-1185">Reference proteome</keyword>
<name>A0AA39WUI4_9PEZI</name>
<feature type="non-terminal residue" evidence="1">
    <location>
        <position position="1"/>
    </location>
</feature>
<evidence type="ECO:0000313" key="2">
    <source>
        <dbReference type="Proteomes" id="UP001174934"/>
    </source>
</evidence>
<dbReference type="PANTHER" id="PTHR38790">
    <property type="entry name" value="2EXR DOMAIN-CONTAINING PROTEIN-RELATED"/>
    <property type="match status" value="1"/>
</dbReference>
<dbReference type="EMBL" id="JAULSR010000004">
    <property type="protein sequence ID" value="KAK0621873.1"/>
    <property type="molecule type" value="Genomic_DNA"/>
</dbReference>
<accession>A0AA39WUI4</accession>
<comment type="caution">
    <text evidence="1">The sequence shown here is derived from an EMBL/GenBank/DDBJ whole genome shotgun (WGS) entry which is preliminary data.</text>
</comment>
<dbReference type="AlphaFoldDB" id="A0AA39WUI4"/>
<sequence>MTVTASGRNCTNIAYPKIMQPNKERQRKIRNELHRSFPKAGSPELELWEQNQTSSPLLKLPAELRNKIYNLVLSVGQINVCHKRWAHRAHTRPGTTQRYYETIEGGFWCRILPAEVDPWRPSQTAILPPRASHSSRLAIDHYPPVEPPPRGMTLLSPVCRQLYHETALLPYALNAWSFESTWVMDRYVMKEKRLPMPQRRAIRILYSQQVLTAAVEKFFGGLEVILLSGGTKMTKHVIESDPESAGRRTVMWEVEPYRWK</sequence>
<evidence type="ECO:0000313" key="1">
    <source>
        <dbReference type="EMBL" id="KAK0621873.1"/>
    </source>
</evidence>
<organism evidence="1 2">
    <name type="scientific">Bombardia bombarda</name>
    <dbReference type="NCBI Taxonomy" id="252184"/>
    <lineage>
        <taxon>Eukaryota</taxon>
        <taxon>Fungi</taxon>
        <taxon>Dikarya</taxon>
        <taxon>Ascomycota</taxon>
        <taxon>Pezizomycotina</taxon>
        <taxon>Sordariomycetes</taxon>
        <taxon>Sordariomycetidae</taxon>
        <taxon>Sordariales</taxon>
        <taxon>Lasiosphaeriaceae</taxon>
        <taxon>Bombardia</taxon>
    </lineage>
</organism>
<proteinExistence type="predicted"/>
<reference evidence="1" key="1">
    <citation type="submission" date="2023-06" db="EMBL/GenBank/DDBJ databases">
        <title>Genome-scale phylogeny and comparative genomics of the fungal order Sordariales.</title>
        <authorList>
            <consortium name="Lawrence Berkeley National Laboratory"/>
            <person name="Hensen N."/>
            <person name="Bonometti L."/>
            <person name="Westerberg I."/>
            <person name="Brannstrom I.O."/>
            <person name="Guillou S."/>
            <person name="Cros-Aarteil S."/>
            <person name="Calhoun S."/>
            <person name="Haridas S."/>
            <person name="Kuo A."/>
            <person name="Mondo S."/>
            <person name="Pangilinan J."/>
            <person name="Riley R."/>
            <person name="LaButti K."/>
            <person name="Andreopoulos B."/>
            <person name="Lipzen A."/>
            <person name="Chen C."/>
            <person name="Yanf M."/>
            <person name="Daum C."/>
            <person name="Ng V."/>
            <person name="Clum A."/>
            <person name="Steindorff A."/>
            <person name="Ohm R."/>
            <person name="Martin F."/>
            <person name="Silar P."/>
            <person name="Natvig D."/>
            <person name="Lalanne C."/>
            <person name="Gautier V."/>
            <person name="Ament-velasquez S.L."/>
            <person name="Kruys A."/>
            <person name="Hutchinson M.I."/>
            <person name="Powell A.J."/>
            <person name="Barry K."/>
            <person name="Miller A.N."/>
            <person name="Grigoriev I.V."/>
            <person name="Debuchy R."/>
            <person name="Gladieux P."/>
            <person name="Thoren M.H."/>
            <person name="Johannesson H."/>
        </authorList>
    </citation>
    <scope>NUCLEOTIDE SEQUENCE</scope>
    <source>
        <strain evidence="1">SMH3391-2</strain>
    </source>
</reference>
<protein>
    <submittedName>
        <fullName evidence="1">Uncharacterized protein</fullName>
    </submittedName>
</protein>
<dbReference type="Proteomes" id="UP001174934">
    <property type="component" value="Unassembled WGS sequence"/>
</dbReference>